<evidence type="ECO:0000313" key="2">
    <source>
        <dbReference type="Proteomes" id="UP000199679"/>
    </source>
</evidence>
<protein>
    <recommendedName>
        <fullName evidence="3">Zinc-finger</fullName>
    </recommendedName>
</protein>
<dbReference type="STRING" id="652787.SAMN05216490_4322"/>
<dbReference type="Proteomes" id="UP000199679">
    <property type="component" value="Chromosome I"/>
</dbReference>
<reference evidence="1 2" key="1">
    <citation type="submission" date="2016-10" db="EMBL/GenBank/DDBJ databases">
        <authorList>
            <person name="de Groot N.N."/>
        </authorList>
    </citation>
    <scope>NUCLEOTIDE SEQUENCE [LARGE SCALE GENOMIC DNA]</scope>
    <source>
        <strain evidence="1 2">MP1X4</strain>
    </source>
</reference>
<dbReference type="RefSeq" id="WP_091377985.1">
    <property type="nucleotide sequence ID" value="NZ_LT629740.1"/>
</dbReference>
<dbReference type="EMBL" id="LT629740">
    <property type="protein sequence ID" value="SDT61193.1"/>
    <property type="molecule type" value="Genomic_DNA"/>
</dbReference>
<gene>
    <name evidence="1" type="ORF">SAMN05216490_4322</name>
</gene>
<proteinExistence type="predicted"/>
<dbReference type="OrthoDB" id="886726at2"/>
<evidence type="ECO:0000313" key="1">
    <source>
        <dbReference type="EMBL" id="SDT61193.1"/>
    </source>
</evidence>
<keyword evidence="2" id="KW-1185">Reference proteome</keyword>
<name>A0A1H2BSR0_MUCMA</name>
<organism evidence="1 2">
    <name type="scientific">Mucilaginibacter mallensis</name>
    <dbReference type="NCBI Taxonomy" id="652787"/>
    <lineage>
        <taxon>Bacteria</taxon>
        <taxon>Pseudomonadati</taxon>
        <taxon>Bacteroidota</taxon>
        <taxon>Sphingobacteriia</taxon>
        <taxon>Sphingobacteriales</taxon>
        <taxon>Sphingobacteriaceae</taxon>
        <taxon>Mucilaginibacter</taxon>
    </lineage>
</organism>
<sequence length="91" mass="11050">MGYLRKIQYNCKQATFLIEKKMIRRLTFREMIELRIHLAGCSVCVLYGKQSRIINQMVQELFRSSMKPEIRLDDNFKKELQERIEEELNKH</sequence>
<evidence type="ECO:0008006" key="3">
    <source>
        <dbReference type="Google" id="ProtNLM"/>
    </source>
</evidence>
<accession>A0A1H2BSR0</accession>
<dbReference type="AlphaFoldDB" id="A0A1H2BSR0"/>